<evidence type="ECO:0000313" key="1">
    <source>
        <dbReference type="EMBL" id="PCJ24546.1"/>
    </source>
</evidence>
<proteinExistence type="predicted"/>
<sequence>MSNVVNFSDYRNKLTVDSAKAMRDESTNAMRDGLIPIEFALGINDREQCLDKITQYEVRSIHVRMVNDEPGALLYLIGVSEAIWINKKILQTENISEKEVEQRIDLIQMMENMNFTQMDSLWESFSNKNEG</sequence>
<protein>
    <submittedName>
        <fullName evidence="1">Uncharacterized protein</fullName>
    </submittedName>
</protein>
<organism evidence="1 2">
    <name type="scientific">SAR86 cluster bacterium</name>
    <dbReference type="NCBI Taxonomy" id="2030880"/>
    <lineage>
        <taxon>Bacteria</taxon>
        <taxon>Pseudomonadati</taxon>
        <taxon>Pseudomonadota</taxon>
        <taxon>Gammaproteobacteria</taxon>
        <taxon>SAR86 cluster</taxon>
    </lineage>
</organism>
<reference evidence="2" key="1">
    <citation type="submission" date="2017-08" db="EMBL/GenBank/DDBJ databases">
        <title>A dynamic microbial community with high functional redundancy inhabits the cold, oxic subseafloor aquifer.</title>
        <authorList>
            <person name="Tully B.J."/>
            <person name="Wheat C.G."/>
            <person name="Glazer B.T."/>
            <person name="Huber J.A."/>
        </authorList>
    </citation>
    <scope>NUCLEOTIDE SEQUENCE [LARGE SCALE GENOMIC DNA]</scope>
</reference>
<comment type="caution">
    <text evidence="1">The sequence shown here is derived from an EMBL/GenBank/DDBJ whole genome shotgun (WGS) entry which is preliminary data.</text>
</comment>
<accession>A0A2A5B0D2</accession>
<dbReference type="Proteomes" id="UP000218327">
    <property type="component" value="Unassembled WGS sequence"/>
</dbReference>
<name>A0A2A5B0D2_9GAMM</name>
<evidence type="ECO:0000313" key="2">
    <source>
        <dbReference type="Proteomes" id="UP000218327"/>
    </source>
</evidence>
<dbReference type="AlphaFoldDB" id="A0A2A5B0D2"/>
<gene>
    <name evidence="1" type="ORF">COA96_09105</name>
</gene>
<dbReference type="EMBL" id="NVVJ01000025">
    <property type="protein sequence ID" value="PCJ24546.1"/>
    <property type="molecule type" value="Genomic_DNA"/>
</dbReference>